<dbReference type="SUPFAM" id="SSF52540">
    <property type="entry name" value="P-loop containing nucleoside triphosphate hydrolases"/>
    <property type="match status" value="1"/>
</dbReference>
<keyword evidence="6" id="KW-1185">Reference proteome</keyword>
<evidence type="ECO:0000256" key="1">
    <source>
        <dbReference type="ARBA" id="ARBA00022448"/>
    </source>
</evidence>
<dbReference type="Proteomes" id="UP000707245">
    <property type="component" value="Unassembled WGS sequence"/>
</dbReference>
<sequence length="203" mass="22562">MESSVMVRGLQKSYKNKSVINGMDYEAGHGIHLIKGKNGSGKSTFLKLLCGIEGADYGTIEISGYCINKQPEMSKKQFGYMPADVDMFLHINPQKLFEIVCLAKQVPFDDKCSELVTALSLDEFTKSKFEDLSFGTKRKVFLVCALIGEPSVLLLDEPTNGLDEDSFAVLTKYISERQDSATILIVTHNDNLLSLNYKSITEL</sequence>
<dbReference type="InterPro" id="IPR051782">
    <property type="entry name" value="ABC_Transporter_VariousFunc"/>
</dbReference>
<evidence type="ECO:0000256" key="2">
    <source>
        <dbReference type="ARBA" id="ARBA00022741"/>
    </source>
</evidence>
<comment type="caution">
    <text evidence="5">The sequence shown here is derived from an EMBL/GenBank/DDBJ whole genome shotgun (WGS) entry which is preliminary data.</text>
</comment>
<dbReference type="Gene3D" id="3.40.50.300">
    <property type="entry name" value="P-loop containing nucleotide triphosphate hydrolases"/>
    <property type="match status" value="1"/>
</dbReference>
<name>A0ABR9FLW2_9GAMM</name>
<gene>
    <name evidence="5" type="ORF">EI167_10115</name>
</gene>
<dbReference type="PANTHER" id="PTHR42939:SF1">
    <property type="entry name" value="ABC TRANSPORTER ATP-BINDING PROTEIN ALBC-RELATED"/>
    <property type="match status" value="1"/>
</dbReference>
<proteinExistence type="predicted"/>
<evidence type="ECO:0000256" key="3">
    <source>
        <dbReference type="ARBA" id="ARBA00022840"/>
    </source>
</evidence>
<organism evidence="5 6">
    <name type="scientific">Pseudoalteromonas prydzensis</name>
    <dbReference type="NCBI Taxonomy" id="182141"/>
    <lineage>
        <taxon>Bacteria</taxon>
        <taxon>Pseudomonadati</taxon>
        <taxon>Pseudomonadota</taxon>
        <taxon>Gammaproteobacteria</taxon>
        <taxon>Alteromonadales</taxon>
        <taxon>Pseudoalteromonadaceae</taxon>
        <taxon>Pseudoalteromonas</taxon>
    </lineage>
</organism>
<dbReference type="InterPro" id="IPR003439">
    <property type="entry name" value="ABC_transporter-like_ATP-bd"/>
</dbReference>
<evidence type="ECO:0000259" key="4">
    <source>
        <dbReference type="PROSITE" id="PS50893"/>
    </source>
</evidence>
<feature type="domain" description="ABC transporter" evidence="4">
    <location>
        <begin position="5"/>
        <end position="203"/>
    </location>
</feature>
<dbReference type="RefSeq" id="WP_192541655.1">
    <property type="nucleotide sequence ID" value="NZ_RRZA01000026.1"/>
</dbReference>
<dbReference type="GO" id="GO:0005524">
    <property type="term" value="F:ATP binding"/>
    <property type="evidence" value="ECO:0007669"/>
    <property type="project" value="UniProtKB-KW"/>
</dbReference>
<dbReference type="Pfam" id="PF00005">
    <property type="entry name" value="ABC_tran"/>
    <property type="match status" value="1"/>
</dbReference>
<keyword evidence="1" id="KW-0813">Transport</keyword>
<protein>
    <submittedName>
        <fullName evidence="5">ABC transporter ATP-binding protein</fullName>
    </submittedName>
</protein>
<reference evidence="5 6" key="1">
    <citation type="submission" date="2020-07" db="EMBL/GenBank/DDBJ databases">
        <title>Halophilic bacteria isolated from french cheeses.</title>
        <authorList>
            <person name="Kothe C.I."/>
            <person name="Farah-Kraiem B."/>
            <person name="Renault P."/>
            <person name="Dridi B."/>
        </authorList>
    </citation>
    <scope>NUCLEOTIDE SEQUENCE [LARGE SCALE GENOMIC DNA]</scope>
    <source>
        <strain evidence="5 6">FME14</strain>
    </source>
</reference>
<dbReference type="PROSITE" id="PS50893">
    <property type="entry name" value="ABC_TRANSPORTER_2"/>
    <property type="match status" value="1"/>
</dbReference>
<dbReference type="PANTHER" id="PTHR42939">
    <property type="entry name" value="ABC TRANSPORTER ATP-BINDING PROTEIN ALBC-RELATED"/>
    <property type="match status" value="1"/>
</dbReference>
<accession>A0ABR9FLW2</accession>
<evidence type="ECO:0000313" key="5">
    <source>
        <dbReference type="EMBL" id="MBE0457794.1"/>
    </source>
</evidence>
<dbReference type="EMBL" id="RRZA01000026">
    <property type="protein sequence ID" value="MBE0457794.1"/>
    <property type="molecule type" value="Genomic_DNA"/>
</dbReference>
<keyword evidence="3 5" id="KW-0067">ATP-binding</keyword>
<keyword evidence="2" id="KW-0547">Nucleotide-binding</keyword>
<dbReference type="InterPro" id="IPR027417">
    <property type="entry name" value="P-loop_NTPase"/>
</dbReference>
<evidence type="ECO:0000313" key="6">
    <source>
        <dbReference type="Proteomes" id="UP000707245"/>
    </source>
</evidence>